<gene>
    <name evidence="3" type="ORF">Pfl04_32840</name>
</gene>
<keyword evidence="1" id="KW-0378">Hydrolase</keyword>
<evidence type="ECO:0000259" key="2">
    <source>
        <dbReference type="SMART" id="SM00331"/>
    </source>
</evidence>
<evidence type="ECO:0000313" key="4">
    <source>
        <dbReference type="Proteomes" id="UP000653674"/>
    </source>
</evidence>
<keyword evidence="4" id="KW-1185">Reference proteome</keyword>
<dbReference type="InterPro" id="IPR052016">
    <property type="entry name" value="Bact_Sigma-Reg"/>
</dbReference>
<dbReference type="EMBL" id="BONU01000023">
    <property type="protein sequence ID" value="GIG74880.1"/>
    <property type="molecule type" value="Genomic_DNA"/>
</dbReference>
<dbReference type="InterPro" id="IPR036457">
    <property type="entry name" value="PPM-type-like_dom_sf"/>
</dbReference>
<proteinExistence type="predicted"/>
<protein>
    <recommendedName>
        <fullName evidence="2">PPM-type phosphatase domain-containing protein</fullName>
    </recommendedName>
</protein>
<feature type="domain" description="PPM-type phosphatase" evidence="2">
    <location>
        <begin position="58"/>
        <end position="272"/>
    </location>
</feature>
<dbReference type="Pfam" id="PF07228">
    <property type="entry name" value="SpoIIE"/>
    <property type="match status" value="1"/>
</dbReference>
<dbReference type="RefSeq" id="WP_168078860.1">
    <property type="nucleotide sequence ID" value="NZ_BAAAQJ010000006.1"/>
</dbReference>
<dbReference type="PANTHER" id="PTHR43156">
    <property type="entry name" value="STAGE II SPORULATION PROTEIN E-RELATED"/>
    <property type="match status" value="1"/>
</dbReference>
<evidence type="ECO:0000313" key="3">
    <source>
        <dbReference type="EMBL" id="GIG74880.1"/>
    </source>
</evidence>
<dbReference type="SMART" id="SM00331">
    <property type="entry name" value="PP2C_SIG"/>
    <property type="match status" value="1"/>
</dbReference>
<comment type="caution">
    <text evidence="3">The sequence shown here is derived from an EMBL/GenBank/DDBJ whole genome shotgun (WGS) entry which is preliminary data.</text>
</comment>
<reference evidence="3" key="1">
    <citation type="submission" date="2021-01" db="EMBL/GenBank/DDBJ databases">
        <title>Whole genome shotgun sequence of Planosporangium flavigriseum NBRC 105377.</title>
        <authorList>
            <person name="Komaki H."/>
            <person name="Tamura T."/>
        </authorList>
    </citation>
    <scope>NUCLEOTIDE SEQUENCE</scope>
    <source>
        <strain evidence="3">NBRC 105377</strain>
    </source>
</reference>
<dbReference type="AlphaFoldDB" id="A0A8J3M199"/>
<dbReference type="PANTHER" id="PTHR43156:SF2">
    <property type="entry name" value="STAGE II SPORULATION PROTEIN E"/>
    <property type="match status" value="1"/>
</dbReference>
<evidence type="ECO:0000256" key="1">
    <source>
        <dbReference type="ARBA" id="ARBA00022801"/>
    </source>
</evidence>
<organism evidence="3 4">
    <name type="scientific">Planosporangium flavigriseum</name>
    <dbReference type="NCBI Taxonomy" id="373681"/>
    <lineage>
        <taxon>Bacteria</taxon>
        <taxon>Bacillati</taxon>
        <taxon>Actinomycetota</taxon>
        <taxon>Actinomycetes</taxon>
        <taxon>Micromonosporales</taxon>
        <taxon>Micromonosporaceae</taxon>
        <taxon>Planosporangium</taxon>
    </lineage>
</organism>
<dbReference type="InterPro" id="IPR001932">
    <property type="entry name" value="PPM-type_phosphatase-like_dom"/>
</dbReference>
<dbReference type="Proteomes" id="UP000653674">
    <property type="component" value="Unassembled WGS sequence"/>
</dbReference>
<accession>A0A8J3M199</accession>
<dbReference type="GO" id="GO:0016791">
    <property type="term" value="F:phosphatase activity"/>
    <property type="evidence" value="ECO:0007669"/>
    <property type="project" value="TreeGrafter"/>
</dbReference>
<sequence length="272" mass="28757">MFAATVARLRAENAALRLAAAEHQRVAAEHQRLLAAERRLTEQLRHIILPGPAMPFMLPGLQVAVRYVPASRGAPVGGDWYDATALPNGSVILTVGDVAGHGLTAAATMVELRHALAALTVTITTDPAELLGYLNRVLYGRRGEQPRTATAVIARFERTTRVLTWAQAGHPAPLLVRGGAVSELNRPTGALLGASVATEYKTASLTMACRDTLLLFTDGLIEPPGGGPDDRLDDVADSLLASIGDDCSLPDLLRRLPPANPADDLCALVAVF</sequence>
<dbReference type="SUPFAM" id="SSF81606">
    <property type="entry name" value="PP2C-like"/>
    <property type="match status" value="1"/>
</dbReference>
<dbReference type="Gene3D" id="3.60.40.10">
    <property type="entry name" value="PPM-type phosphatase domain"/>
    <property type="match status" value="1"/>
</dbReference>
<name>A0A8J3M199_9ACTN</name>